<dbReference type="AlphaFoldDB" id="A0A2S7U1V3"/>
<protein>
    <submittedName>
        <fullName evidence="2">Uncharacterized protein</fullName>
    </submittedName>
</protein>
<evidence type="ECO:0000313" key="2">
    <source>
        <dbReference type="EMBL" id="PQJ28570.1"/>
    </source>
</evidence>
<proteinExistence type="predicted"/>
<feature type="region of interest" description="Disordered" evidence="1">
    <location>
        <begin position="122"/>
        <end position="143"/>
    </location>
</feature>
<accession>A0A2S7U1V3</accession>
<comment type="caution">
    <text evidence="2">The sequence shown here is derived from an EMBL/GenBank/DDBJ whole genome shotgun (WGS) entry which is preliminary data.</text>
</comment>
<reference evidence="2 3" key="1">
    <citation type="submission" date="2016-12" db="EMBL/GenBank/DDBJ databases">
        <title>Study of bacterial adaptation to deep sea.</title>
        <authorList>
            <person name="Song J."/>
            <person name="Yoshizawa S."/>
            <person name="Kogure K."/>
        </authorList>
    </citation>
    <scope>NUCLEOTIDE SEQUENCE [LARGE SCALE GENOMIC DNA]</scope>
    <source>
        <strain evidence="2 3">SAORIC-165</strain>
    </source>
</reference>
<dbReference type="RefSeq" id="WP_105043069.1">
    <property type="nucleotide sequence ID" value="NZ_MQWA01000001.1"/>
</dbReference>
<keyword evidence="3" id="KW-1185">Reference proteome</keyword>
<evidence type="ECO:0000256" key="1">
    <source>
        <dbReference type="SAM" id="MobiDB-lite"/>
    </source>
</evidence>
<sequence length="143" mass="17105">MIRKLDSEERPTAELEAKPYYKKILTEGRIPKKIGKTLYFLEEAHSDHILKQNTIDLEYAPDLEVWREVYISNCQARCEKLDTEAHSESILYLTKEIELVKQEWQRILLIAKARVVEEPQIERDEPKKKRKLRRRVPDARIDF</sequence>
<name>A0A2S7U1V3_9BACT</name>
<dbReference type="EMBL" id="MQWA01000001">
    <property type="protein sequence ID" value="PQJ28570.1"/>
    <property type="molecule type" value="Genomic_DNA"/>
</dbReference>
<gene>
    <name evidence="2" type="ORF">BSZ32_08645</name>
</gene>
<organism evidence="2 3">
    <name type="scientific">Rubritalea profundi</name>
    <dbReference type="NCBI Taxonomy" id="1658618"/>
    <lineage>
        <taxon>Bacteria</taxon>
        <taxon>Pseudomonadati</taxon>
        <taxon>Verrucomicrobiota</taxon>
        <taxon>Verrucomicrobiia</taxon>
        <taxon>Verrucomicrobiales</taxon>
        <taxon>Rubritaleaceae</taxon>
        <taxon>Rubritalea</taxon>
    </lineage>
</organism>
<evidence type="ECO:0000313" key="3">
    <source>
        <dbReference type="Proteomes" id="UP000239907"/>
    </source>
</evidence>
<dbReference type="Proteomes" id="UP000239907">
    <property type="component" value="Unassembled WGS sequence"/>
</dbReference>